<dbReference type="PANTHER" id="PTHR30465:SF0">
    <property type="entry name" value="OLIGOPEPTIDE TRANSPORT SYSTEM PERMEASE PROTEIN APPB"/>
    <property type="match status" value="1"/>
</dbReference>
<accession>A0A084ERJ8</accession>
<keyword evidence="6 7" id="KW-0472">Membrane</keyword>
<evidence type="ECO:0000256" key="6">
    <source>
        <dbReference type="ARBA" id="ARBA00023136"/>
    </source>
</evidence>
<dbReference type="InterPro" id="IPR000515">
    <property type="entry name" value="MetI-like"/>
</dbReference>
<dbReference type="CDD" id="cd06261">
    <property type="entry name" value="TM_PBP2"/>
    <property type="match status" value="1"/>
</dbReference>
<dbReference type="InterPro" id="IPR035906">
    <property type="entry name" value="MetI-like_sf"/>
</dbReference>
<dbReference type="GO" id="GO:0005886">
    <property type="term" value="C:plasma membrane"/>
    <property type="evidence" value="ECO:0007669"/>
    <property type="project" value="UniProtKB-SubCell"/>
</dbReference>
<keyword evidence="3" id="KW-1003">Cell membrane</keyword>
<evidence type="ECO:0000259" key="8">
    <source>
        <dbReference type="PROSITE" id="PS50928"/>
    </source>
</evidence>
<organism evidence="9 10">
    <name type="scientific">Mycoplasma capricolum subsp. capricolum 14232</name>
    <dbReference type="NCBI Taxonomy" id="1188238"/>
    <lineage>
        <taxon>Bacteria</taxon>
        <taxon>Bacillati</taxon>
        <taxon>Mycoplasmatota</taxon>
        <taxon>Mollicutes</taxon>
        <taxon>Mycoplasmataceae</taxon>
        <taxon>Mycoplasma</taxon>
    </lineage>
</organism>
<evidence type="ECO:0000256" key="1">
    <source>
        <dbReference type="ARBA" id="ARBA00004651"/>
    </source>
</evidence>
<sequence>MKSTSKNKQEALNLNTQLLLDDFSLLNETNQQHKVSKWTTFKYWYYDTSANIYKYFVRHPLYGYSFKRILYGLITLLLSIVILYVVIRLITPNEKYLPPDIEKTGLSRAQQDKLLEDRMKRFGVYGPLIPQILTYLKNITPFIPKQIVLGSEVIIFQNGQKIVDSSKLITETRYVYLGVTTATTVAEEGSDALSIFLKAMPYSFAIGSVSVLISYALAILIGVRAAKKKGKLFDNVFNGISALVLAIPSIVIIIGTFIFSVAVLGNSGIYNTGSFATRFWPIFAIVVINLPGIATFVRRYIVDEMTVDYAKFALAKGTSSNKTYYVHIFRNAGVRIIRSIPSEIILTVFGSSMIVETQWAIPGMGRLIKESAGGNDFFVFLGFTVLSSFVSIFAKLLADLVHVLLDPRVSLTKD</sequence>
<dbReference type="EMBL" id="JFDO01000004">
    <property type="protein sequence ID" value="KEZ20590.1"/>
    <property type="molecule type" value="Genomic_DNA"/>
</dbReference>
<dbReference type="PANTHER" id="PTHR30465">
    <property type="entry name" value="INNER MEMBRANE ABC TRANSPORTER"/>
    <property type="match status" value="1"/>
</dbReference>
<dbReference type="Proteomes" id="UP000028533">
    <property type="component" value="Unassembled WGS sequence"/>
</dbReference>
<comment type="caution">
    <text evidence="9">The sequence shown here is derived from an EMBL/GenBank/DDBJ whole genome shotgun (WGS) entry which is preliminary data.</text>
</comment>
<keyword evidence="2 7" id="KW-0813">Transport</keyword>
<comment type="similarity">
    <text evidence="7">Belongs to the binding-protein-dependent transport system permease family.</text>
</comment>
<evidence type="ECO:0000256" key="3">
    <source>
        <dbReference type="ARBA" id="ARBA00022475"/>
    </source>
</evidence>
<proteinExistence type="inferred from homology"/>
<protein>
    <submittedName>
        <fullName evidence="9">Oligopeptide ABC transporter, permease component</fullName>
    </submittedName>
</protein>
<feature type="domain" description="ABC transmembrane type-1" evidence="8">
    <location>
        <begin position="200"/>
        <end position="402"/>
    </location>
</feature>
<evidence type="ECO:0000256" key="5">
    <source>
        <dbReference type="ARBA" id="ARBA00022989"/>
    </source>
</evidence>
<feature type="transmembrane region" description="Helical" evidence="7">
    <location>
        <begin position="69"/>
        <end position="90"/>
    </location>
</feature>
<feature type="transmembrane region" description="Helical" evidence="7">
    <location>
        <begin position="377"/>
        <end position="398"/>
    </location>
</feature>
<dbReference type="GO" id="GO:0055085">
    <property type="term" value="P:transmembrane transport"/>
    <property type="evidence" value="ECO:0007669"/>
    <property type="project" value="InterPro"/>
</dbReference>
<gene>
    <name evidence="9" type="primary">oppB-1</name>
    <name evidence="9" type="ORF">MCAPa_1680</name>
</gene>
<evidence type="ECO:0000313" key="10">
    <source>
        <dbReference type="Proteomes" id="UP000028533"/>
    </source>
</evidence>
<reference evidence="9 10" key="1">
    <citation type="submission" date="2014-02" db="EMBL/GenBank/DDBJ databases">
        <title>Genome sequence of Mycoplasma capricolum subsp. capricolum strain 14232.</title>
        <authorList>
            <person name="Sirand-Pugnet P."/>
            <person name="Breton M."/>
            <person name="Dordet-Frisoni E."/>
            <person name="Baranowski E."/>
            <person name="Barre A."/>
            <person name="Couture C."/>
            <person name="Dupuy V."/>
            <person name="Gaurivaud P."/>
            <person name="Jacob D."/>
            <person name="Lemaitre C."/>
            <person name="Manso-Silvan L."/>
            <person name="Nikolski M."/>
            <person name="Nouvel L.-X."/>
            <person name="Poumarat F."/>
            <person name="Tardy F."/>
            <person name="Thebault P."/>
            <person name="Theil S."/>
            <person name="Citti C."/>
            <person name="Thiaucourt F."/>
            <person name="Blanchard A."/>
        </authorList>
    </citation>
    <scope>NUCLEOTIDE SEQUENCE [LARGE SCALE GENOMIC DNA]</scope>
    <source>
        <strain evidence="9 10">14232</strain>
    </source>
</reference>
<dbReference type="Gene3D" id="1.10.3720.10">
    <property type="entry name" value="MetI-like"/>
    <property type="match status" value="1"/>
</dbReference>
<feature type="transmembrane region" description="Helical" evidence="7">
    <location>
        <begin position="202"/>
        <end position="223"/>
    </location>
</feature>
<dbReference type="Pfam" id="PF00528">
    <property type="entry name" value="BPD_transp_1"/>
    <property type="match status" value="1"/>
</dbReference>
<keyword evidence="4 7" id="KW-0812">Transmembrane</keyword>
<feature type="transmembrane region" description="Helical" evidence="7">
    <location>
        <begin position="235"/>
        <end position="259"/>
    </location>
</feature>
<evidence type="ECO:0000313" key="9">
    <source>
        <dbReference type="EMBL" id="KEZ20590.1"/>
    </source>
</evidence>
<name>A0A084ERJ8_MYCCA</name>
<evidence type="ECO:0000256" key="2">
    <source>
        <dbReference type="ARBA" id="ARBA00022448"/>
    </source>
</evidence>
<dbReference type="SUPFAM" id="SSF161098">
    <property type="entry name" value="MetI-like"/>
    <property type="match status" value="1"/>
</dbReference>
<evidence type="ECO:0000256" key="7">
    <source>
        <dbReference type="RuleBase" id="RU363032"/>
    </source>
</evidence>
<feature type="transmembrane region" description="Helical" evidence="7">
    <location>
        <begin position="279"/>
        <end position="297"/>
    </location>
</feature>
<dbReference type="PROSITE" id="PS50928">
    <property type="entry name" value="ABC_TM1"/>
    <property type="match status" value="1"/>
</dbReference>
<keyword evidence="5 7" id="KW-1133">Transmembrane helix</keyword>
<dbReference type="NCBIfam" id="NF043081">
    <property type="entry name" value="MMSYN1_0165"/>
    <property type="match status" value="1"/>
</dbReference>
<feature type="transmembrane region" description="Helical" evidence="7">
    <location>
        <begin position="344"/>
        <end position="365"/>
    </location>
</feature>
<evidence type="ECO:0000256" key="4">
    <source>
        <dbReference type="ARBA" id="ARBA00022692"/>
    </source>
</evidence>
<comment type="subcellular location">
    <subcellularLocation>
        <location evidence="1 7">Cell membrane</location>
        <topology evidence="1 7">Multi-pass membrane protein</topology>
    </subcellularLocation>
</comment>
<dbReference type="AlphaFoldDB" id="A0A084ERJ8"/>
<dbReference type="RefSeq" id="WP_036431244.1">
    <property type="nucleotide sequence ID" value="NZ_JFDO01000004.1"/>
</dbReference>